<evidence type="ECO:0000256" key="1">
    <source>
        <dbReference type="SAM" id="MobiDB-lite"/>
    </source>
</evidence>
<organism evidence="3 4">
    <name type="scientific">Paractinoplanes toevensis</name>
    <dbReference type="NCBI Taxonomy" id="571911"/>
    <lineage>
        <taxon>Bacteria</taxon>
        <taxon>Bacillati</taxon>
        <taxon>Actinomycetota</taxon>
        <taxon>Actinomycetes</taxon>
        <taxon>Micromonosporales</taxon>
        <taxon>Micromonosporaceae</taxon>
        <taxon>Paractinoplanes</taxon>
    </lineage>
</organism>
<reference evidence="3 4" key="1">
    <citation type="submission" date="2021-03" db="EMBL/GenBank/DDBJ databases">
        <title>Whole genome shotgun sequence of Actinoplanes toevensis NBRC 105298.</title>
        <authorList>
            <person name="Komaki H."/>
            <person name="Tamura T."/>
        </authorList>
    </citation>
    <scope>NUCLEOTIDE SEQUENCE [LARGE SCALE GENOMIC DNA]</scope>
    <source>
        <strain evidence="3 4">NBRC 105298</strain>
    </source>
</reference>
<evidence type="ECO:0000313" key="4">
    <source>
        <dbReference type="Proteomes" id="UP000677082"/>
    </source>
</evidence>
<evidence type="ECO:0000256" key="2">
    <source>
        <dbReference type="SAM" id="Phobius"/>
    </source>
</evidence>
<gene>
    <name evidence="3" type="ORF">Ato02nite_018080</name>
</gene>
<accession>A0A919T6N6</accession>
<keyword evidence="2" id="KW-0472">Membrane</keyword>
<evidence type="ECO:0000313" key="3">
    <source>
        <dbReference type="EMBL" id="GIM90015.1"/>
    </source>
</evidence>
<protein>
    <submittedName>
        <fullName evidence="3">Uncharacterized protein</fullName>
    </submittedName>
</protein>
<dbReference type="AlphaFoldDB" id="A0A919T6N6"/>
<feature type="compositionally biased region" description="Gly residues" evidence="1">
    <location>
        <begin position="1"/>
        <end position="10"/>
    </location>
</feature>
<keyword evidence="4" id="KW-1185">Reference proteome</keyword>
<dbReference type="Proteomes" id="UP000677082">
    <property type="component" value="Unassembled WGS sequence"/>
</dbReference>
<feature type="transmembrane region" description="Helical" evidence="2">
    <location>
        <begin position="28"/>
        <end position="52"/>
    </location>
</feature>
<proteinExistence type="predicted"/>
<sequence>MVCRGGGRGRGSLDNAPGKKDPNMRKPLLTAIAIGAVATGLCGALATAAIAATGNETEPVAAAAPVQAQQRVSHNAVTQAKAGTSANKELLRLEAKIKTDGVWTSVQVAEMNRLVKQLKADGKATQEQLTWLALTPAEKLENAAPVGRN</sequence>
<keyword evidence="2" id="KW-1133">Transmembrane helix</keyword>
<dbReference type="EMBL" id="BOQN01000022">
    <property type="protein sequence ID" value="GIM90015.1"/>
    <property type="molecule type" value="Genomic_DNA"/>
</dbReference>
<comment type="caution">
    <text evidence="3">The sequence shown here is derived from an EMBL/GenBank/DDBJ whole genome shotgun (WGS) entry which is preliminary data.</text>
</comment>
<keyword evidence="2" id="KW-0812">Transmembrane</keyword>
<feature type="region of interest" description="Disordered" evidence="1">
    <location>
        <begin position="1"/>
        <end position="24"/>
    </location>
</feature>
<name>A0A919T6N6_9ACTN</name>